<keyword evidence="2" id="KW-1185">Reference proteome</keyword>
<accession>A0A1S1RH73</accession>
<evidence type="ECO:0000313" key="2">
    <source>
        <dbReference type="Proteomes" id="UP000179769"/>
    </source>
</evidence>
<protein>
    <submittedName>
        <fullName evidence="1">Uncharacterized protein</fullName>
    </submittedName>
</protein>
<sequence>MILGRLCGGWCETGADADPTHDRGAAGLVTRAGRWTGPPAPSRARGAAVSSDLLQRFATWPGRLIIGASPFPENIGASNAT</sequence>
<dbReference type="EMBL" id="MAXA01000014">
    <property type="protein sequence ID" value="OHV45101.1"/>
    <property type="molecule type" value="Genomic_DNA"/>
</dbReference>
<proteinExistence type="predicted"/>
<organism evidence="1 2">
    <name type="scientific">Parafrankia soli</name>
    <dbReference type="NCBI Taxonomy" id="2599596"/>
    <lineage>
        <taxon>Bacteria</taxon>
        <taxon>Bacillati</taxon>
        <taxon>Actinomycetota</taxon>
        <taxon>Actinomycetes</taxon>
        <taxon>Frankiales</taxon>
        <taxon>Frankiaceae</taxon>
        <taxon>Parafrankia</taxon>
    </lineage>
</organism>
<gene>
    <name evidence="1" type="ORF">BBK14_10130</name>
</gene>
<dbReference type="Proteomes" id="UP000179769">
    <property type="component" value="Unassembled WGS sequence"/>
</dbReference>
<comment type="caution">
    <text evidence="1">The sequence shown here is derived from an EMBL/GenBank/DDBJ whole genome shotgun (WGS) entry which is preliminary data.</text>
</comment>
<evidence type="ECO:0000313" key="1">
    <source>
        <dbReference type="EMBL" id="OHV45101.1"/>
    </source>
</evidence>
<dbReference type="AlphaFoldDB" id="A0A1S1RH73"/>
<name>A0A1S1RH73_9ACTN</name>
<reference evidence="2" key="1">
    <citation type="submission" date="2016-07" db="EMBL/GenBank/DDBJ databases">
        <title>Frankia sp. NRRL B-16219 Genome sequencing.</title>
        <authorList>
            <person name="Ghodhbane-Gtari F."/>
            <person name="Swanson E."/>
            <person name="Gueddou A."/>
            <person name="Louati M."/>
            <person name="Nouioui I."/>
            <person name="Hezbri K."/>
            <person name="Abebe-Akele F."/>
            <person name="Simpson S."/>
            <person name="Morris K."/>
            <person name="Thomas K."/>
            <person name="Gtari M."/>
            <person name="Tisa L.S."/>
        </authorList>
    </citation>
    <scope>NUCLEOTIDE SEQUENCE [LARGE SCALE GENOMIC DNA]</scope>
    <source>
        <strain evidence="2">NRRL B-16219</strain>
    </source>
</reference>